<keyword evidence="3" id="KW-1185">Reference proteome</keyword>
<feature type="transmembrane region" description="Helical" evidence="1">
    <location>
        <begin position="345"/>
        <end position="368"/>
    </location>
</feature>
<proteinExistence type="predicted"/>
<keyword evidence="1" id="KW-0812">Transmembrane</keyword>
<dbReference type="Proteomes" id="UP000752012">
    <property type="component" value="Unassembled WGS sequence"/>
</dbReference>
<evidence type="ECO:0000256" key="1">
    <source>
        <dbReference type="SAM" id="Phobius"/>
    </source>
</evidence>
<name>A0A969TUS3_9BACI</name>
<feature type="transmembrane region" description="Helical" evidence="1">
    <location>
        <begin position="169"/>
        <end position="193"/>
    </location>
</feature>
<protein>
    <submittedName>
        <fullName evidence="2">Uncharacterized protein</fullName>
    </submittedName>
</protein>
<feature type="transmembrane region" description="Helical" evidence="1">
    <location>
        <begin position="56"/>
        <end position="79"/>
    </location>
</feature>
<evidence type="ECO:0000313" key="2">
    <source>
        <dbReference type="EMBL" id="NJP37266.1"/>
    </source>
</evidence>
<feature type="transmembrane region" description="Helical" evidence="1">
    <location>
        <begin position="200"/>
        <end position="222"/>
    </location>
</feature>
<reference evidence="2 3" key="1">
    <citation type="submission" date="2020-03" db="EMBL/GenBank/DDBJ databases">
        <title>Assessment of the enzymatic potential of alkaline-tolerant lipase obtained from Bacillus luteus H11 (technogenic soil) for the bioremediation of saline soils contaminated with petroleum substances.</title>
        <authorList>
            <person name="Kalwasinska A."/>
        </authorList>
    </citation>
    <scope>NUCLEOTIDE SEQUENCE [LARGE SCALE GENOMIC DNA]</scope>
    <source>
        <strain evidence="2 3">H11</strain>
    </source>
</reference>
<feature type="transmembrane region" description="Helical" evidence="1">
    <location>
        <begin position="267"/>
        <end position="285"/>
    </location>
</feature>
<feature type="transmembrane region" description="Helical" evidence="1">
    <location>
        <begin position="429"/>
        <end position="449"/>
    </location>
</feature>
<feature type="transmembrane region" description="Helical" evidence="1">
    <location>
        <begin position="242"/>
        <end position="260"/>
    </location>
</feature>
<keyword evidence="1" id="KW-0472">Membrane</keyword>
<keyword evidence="1" id="KW-1133">Transmembrane helix</keyword>
<gene>
    <name evidence="2" type="ORF">HCN83_06660</name>
</gene>
<organism evidence="2 3">
    <name type="scientific">Alkalicoccus luteus</name>
    <dbReference type="NCBI Taxonomy" id="1237094"/>
    <lineage>
        <taxon>Bacteria</taxon>
        <taxon>Bacillati</taxon>
        <taxon>Bacillota</taxon>
        <taxon>Bacilli</taxon>
        <taxon>Bacillales</taxon>
        <taxon>Bacillaceae</taxon>
        <taxon>Alkalicoccus</taxon>
    </lineage>
</organism>
<feature type="transmembrane region" description="Helical" evidence="1">
    <location>
        <begin position="31"/>
        <end position="49"/>
    </location>
</feature>
<dbReference type="EMBL" id="JAATHJ010000007">
    <property type="protein sequence ID" value="NJP37266.1"/>
    <property type="molecule type" value="Genomic_DNA"/>
</dbReference>
<comment type="caution">
    <text evidence="2">The sequence shown here is derived from an EMBL/GenBank/DDBJ whole genome shotgun (WGS) entry which is preliminary data.</text>
</comment>
<dbReference type="AlphaFoldDB" id="A0A969TUS3"/>
<sequence>MPDIIHKLTGPAAYLMVLLYLIDSITPVELYVLYGIPAALLLLISMIYITMPGRIIIGLLLATGIVLHIQLSLPAAVWIESFSANVNILGLFLFVPIIGWYMSYTGYLEDLKQVIVKRAREKGSKPYRTSFFLMLTTGMLLNFGAISLIRQIADESFQSFYPKKLTVHLMRGFAACMLWSPYFVNIGLVLSIFHVSWFSIGWAGLSLAVVYSIAAGLFLKVLSFSDDPPAVNQAEAGRKASLLPLLRFAAVFVILSLTWYGLAEQSMIAIVSWLGLLVPISYAGIKGELPGFFRESAGYITSAFSRLKNEIAVFIAAGFFGTALSFTAAGAIVTDILLELTGGSVLLLSFMIMGATAVLAMIGIHPVVIIIGVGGSLNYEAAGISAEYAAMLLVLSWTCATQVSPFSGQMLMTARLIGVRPIELSRQNAAFVTASAIASGLLLYSFHAFGLL</sequence>
<feature type="transmembrane region" description="Helical" evidence="1">
    <location>
        <begin position="129"/>
        <end position="149"/>
    </location>
</feature>
<dbReference type="RefSeq" id="WP_168005690.1">
    <property type="nucleotide sequence ID" value="NZ_JAATHJ010000007.1"/>
</dbReference>
<accession>A0A969TUS3</accession>
<evidence type="ECO:0000313" key="3">
    <source>
        <dbReference type="Proteomes" id="UP000752012"/>
    </source>
</evidence>
<feature type="transmembrane region" description="Helical" evidence="1">
    <location>
        <begin position="388"/>
        <end position="408"/>
    </location>
</feature>
<feature type="transmembrane region" description="Helical" evidence="1">
    <location>
        <begin position="85"/>
        <end position="108"/>
    </location>
</feature>
<feature type="transmembrane region" description="Helical" evidence="1">
    <location>
        <begin position="311"/>
        <end position="333"/>
    </location>
</feature>